<dbReference type="InterPro" id="IPR033900">
    <property type="entry name" value="Gram_neg_porin_domain"/>
</dbReference>
<dbReference type="Proteomes" id="UP000294412">
    <property type="component" value="Chromosome"/>
</dbReference>
<evidence type="ECO:0000313" key="6">
    <source>
        <dbReference type="EMBL" id="VFP79548.1"/>
    </source>
</evidence>
<dbReference type="EMBL" id="LR217703">
    <property type="protein sequence ID" value="VFP79548.1"/>
    <property type="molecule type" value="Genomic_DNA"/>
</dbReference>
<dbReference type="InterPro" id="IPR050298">
    <property type="entry name" value="Gram-neg_bact_OMP"/>
</dbReference>
<sequence precursor="true">MMHRKILALMLPALLGVSSVHATEIYKKDGNQLNVYGKLDLNHQISKKTSNDNDKSRIHVGLKGETKITNLLTGYGQLEYSIHDKMSEKENNSSTQPSIGSIGLKFSNYGTFDYGKNYGVGYDPLSWTNTIPESGFHSTRPGNGMIGRSRDLVTYRNSNLFGLIDGLDFALQYQGKNKENSEKKDITTENGNGVGTSVTYTTKTGLALSAAYTRTDRTENQKKAYFGKDNNTAETWSTAIKYNANNIYLATMYGETRNNTYIKNITDALLKEGMVDREKKFEAVAQYQFDFGLRPSLAYIQSIGKKITEFNNQDLYKYIDLATYYNFNPSLVTYVDYKINLVKQNFFTTKTGLSTDNTVALGLIYKF</sequence>
<dbReference type="PANTHER" id="PTHR34501">
    <property type="entry name" value="PROTEIN YDDL-RELATED"/>
    <property type="match status" value="1"/>
</dbReference>
<accession>A0A451D1P6</accession>
<reference evidence="6 7" key="1">
    <citation type="submission" date="2019-02" db="EMBL/GenBank/DDBJ databases">
        <authorList>
            <person name="Manzano-Marin A."/>
            <person name="Manzano-Marin A."/>
        </authorList>
    </citation>
    <scope>NUCLEOTIDE SEQUENCE [LARGE SCALE GENOMIC DNA]</scope>
    <source>
        <strain evidence="6 7">ErCicuneomaculata</strain>
    </source>
</reference>
<dbReference type="GO" id="GO:0015288">
    <property type="term" value="F:porin activity"/>
    <property type="evidence" value="ECO:0007669"/>
    <property type="project" value="InterPro"/>
</dbReference>
<dbReference type="GO" id="GO:0034220">
    <property type="term" value="P:monoatomic ion transmembrane transport"/>
    <property type="evidence" value="ECO:0007669"/>
    <property type="project" value="InterPro"/>
</dbReference>
<dbReference type="AlphaFoldDB" id="A0A451D1P6"/>
<dbReference type="PANTHER" id="PTHR34501:SF2">
    <property type="entry name" value="OUTER MEMBRANE PORIN F-RELATED"/>
    <property type="match status" value="1"/>
</dbReference>
<evidence type="ECO:0000256" key="1">
    <source>
        <dbReference type="ARBA" id="ARBA00004571"/>
    </source>
</evidence>
<gene>
    <name evidence="6" type="primary">ompC</name>
    <name evidence="6" type="ORF">ERCICUMA2628_099</name>
</gene>
<evidence type="ECO:0000256" key="2">
    <source>
        <dbReference type="ARBA" id="ARBA00007539"/>
    </source>
</evidence>
<dbReference type="PRINTS" id="PR00183">
    <property type="entry name" value="ECOLIPORIN"/>
</dbReference>
<organism evidence="6 7">
    <name type="scientific">Candidatus Erwinia haradaeae</name>
    <dbReference type="NCBI Taxonomy" id="1922217"/>
    <lineage>
        <taxon>Bacteria</taxon>
        <taxon>Pseudomonadati</taxon>
        <taxon>Pseudomonadota</taxon>
        <taxon>Gammaproteobacteria</taxon>
        <taxon>Enterobacterales</taxon>
        <taxon>Erwiniaceae</taxon>
        <taxon>Erwinia</taxon>
    </lineage>
</organism>
<protein>
    <submittedName>
        <fullName evidence="6">Outer membrane protein C</fullName>
    </submittedName>
</protein>
<feature type="signal peptide" evidence="5">
    <location>
        <begin position="1"/>
        <end position="22"/>
    </location>
</feature>
<proteinExistence type="inferred from homology"/>
<dbReference type="Pfam" id="PF00267">
    <property type="entry name" value="Porin_1"/>
    <property type="match status" value="1"/>
</dbReference>
<dbReference type="SUPFAM" id="SSF56935">
    <property type="entry name" value="Porins"/>
    <property type="match status" value="1"/>
</dbReference>
<evidence type="ECO:0000313" key="7">
    <source>
        <dbReference type="Proteomes" id="UP000294412"/>
    </source>
</evidence>
<keyword evidence="4" id="KW-0472">Membrane</keyword>
<keyword evidence="3 5" id="KW-0732">Signal</keyword>
<name>A0A451D1P6_9GAMM</name>
<evidence type="ECO:0000256" key="4">
    <source>
        <dbReference type="ARBA" id="ARBA00023136"/>
    </source>
</evidence>
<feature type="chain" id="PRO_5019172791" evidence="5">
    <location>
        <begin position="23"/>
        <end position="367"/>
    </location>
</feature>
<evidence type="ECO:0000256" key="5">
    <source>
        <dbReference type="SAM" id="SignalP"/>
    </source>
</evidence>
<dbReference type="GO" id="GO:0009279">
    <property type="term" value="C:cell outer membrane"/>
    <property type="evidence" value="ECO:0007669"/>
    <property type="project" value="UniProtKB-SubCell"/>
</dbReference>
<evidence type="ECO:0000256" key="3">
    <source>
        <dbReference type="ARBA" id="ARBA00022729"/>
    </source>
</evidence>
<dbReference type="OrthoDB" id="7055111at2"/>
<dbReference type="InterPro" id="IPR001897">
    <property type="entry name" value="Porin_gammaproteobac"/>
</dbReference>
<dbReference type="InterPro" id="IPR023614">
    <property type="entry name" value="Porin_dom_sf"/>
</dbReference>
<comment type="similarity">
    <text evidence="2">Belongs to the Gram-negative porin family.</text>
</comment>
<dbReference type="Gene3D" id="2.40.160.10">
    <property type="entry name" value="Porin"/>
    <property type="match status" value="1"/>
</dbReference>
<dbReference type="RefSeq" id="WP_157993345.1">
    <property type="nucleotide sequence ID" value="NZ_LR217703.1"/>
</dbReference>
<dbReference type="CDD" id="cd00342">
    <property type="entry name" value="gram_neg_porins"/>
    <property type="match status" value="1"/>
</dbReference>
<dbReference type="InterPro" id="IPR001702">
    <property type="entry name" value="Porin_Gram-ve"/>
</dbReference>
<comment type="subcellular location">
    <subcellularLocation>
        <location evidence="1">Cell outer membrane</location>
        <topology evidence="1">Multi-pass membrane protein</topology>
    </subcellularLocation>
</comment>